<evidence type="ECO:0000256" key="1">
    <source>
        <dbReference type="SAM" id="MobiDB-lite"/>
    </source>
</evidence>
<name>A0A2T2NPI7_CORCC</name>
<dbReference type="AlphaFoldDB" id="A0A2T2NPI7"/>
<feature type="compositionally biased region" description="Low complexity" evidence="1">
    <location>
        <begin position="79"/>
        <end position="94"/>
    </location>
</feature>
<dbReference type="Proteomes" id="UP000240883">
    <property type="component" value="Unassembled WGS sequence"/>
</dbReference>
<organism evidence="2 3">
    <name type="scientific">Corynespora cassiicola Philippines</name>
    <dbReference type="NCBI Taxonomy" id="1448308"/>
    <lineage>
        <taxon>Eukaryota</taxon>
        <taxon>Fungi</taxon>
        <taxon>Dikarya</taxon>
        <taxon>Ascomycota</taxon>
        <taxon>Pezizomycotina</taxon>
        <taxon>Dothideomycetes</taxon>
        <taxon>Pleosporomycetidae</taxon>
        <taxon>Pleosporales</taxon>
        <taxon>Corynesporascaceae</taxon>
        <taxon>Corynespora</taxon>
    </lineage>
</organism>
<feature type="compositionally biased region" description="Low complexity" evidence="1">
    <location>
        <begin position="101"/>
        <end position="138"/>
    </location>
</feature>
<protein>
    <submittedName>
        <fullName evidence="2">Uncharacterized protein</fullName>
    </submittedName>
</protein>
<accession>A0A2T2NPI7</accession>
<evidence type="ECO:0000313" key="2">
    <source>
        <dbReference type="EMBL" id="PSN67355.1"/>
    </source>
</evidence>
<reference evidence="2 3" key="1">
    <citation type="journal article" date="2018" name="Front. Microbiol.">
        <title>Genome-Wide Analysis of Corynespora cassiicola Leaf Fall Disease Putative Effectors.</title>
        <authorList>
            <person name="Lopez D."/>
            <person name="Ribeiro S."/>
            <person name="Label P."/>
            <person name="Fumanal B."/>
            <person name="Venisse J.S."/>
            <person name="Kohler A."/>
            <person name="de Oliveira R.R."/>
            <person name="Labutti K."/>
            <person name="Lipzen A."/>
            <person name="Lail K."/>
            <person name="Bauer D."/>
            <person name="Ohm R.A."/>
            <person name="Barry K.W."/>
            <person name="Spatafora J."/>
            <person name="Grigoriev I.V."/>
            <person name="Martin F.M."/>
            <person name="Pujade-Renaud V."/>
        </authorList>
    </citation>
    <scope>NUCLEOTIDE SEQUENCE [LARGE SCALE GENOMIC DNA]</scope>
    <source>
        <strain evidence="2 3">Philippines</strain>
    </source>
</reference>
<sequence>MYKSLTSAPPSLSFSSWSYSIVSNPSVDVGKYYESKPPIPLGPIGTQQPESTAAAASVPKPRPSTEHKSKPTVNRRQSPAPAAATRFPPAIAAATRLPPGISTATSTATTSISAIKRPNPADSAATPAAATTSLPPASHCRSARIFTDPTIPSGCISGTPRTDVGPGFASEPGNSNIARDPSSQRSTMTLQDRRPTSPKDLADAKQVVVKIKDRIQEAFDENKPCKPIGQAAIDWLLAIPEVTEEVRQTLLPAISQ</sequence>
<keyword evidence="3" id="KW-1185">Reference proteome</keyword>
<feature type="compositionally biased region" description="Basic and acidic residues" evidence="1">
    <location>
        <begin position="191"/>
        <end position="202"/>
    </location>
</feature>
<proteinExistence type="predicted"/>
<feature type="region of interest" description="Disordered" evidence="1">
    <location>
        <begin position="32"/>
        <end position="202"/>
    </location>
</feature>
<evidence type="ECO:0000313" key="3">
    <source>
        <dbReference type="Proteomes" id="UP000240883"/>
    </source>
</evidence>
<feature type="compositionally biased region" description="Polar residues" evidence="1">
    <location>
        <begin position="172"/>
        <end position="190"/>
    </location>
</feature>
<dbReference type="EMBL" id="KZ678135">
    <property type="protein sequence ID" value="PSN67355.1"/>
    <property type="molecule type" value="Genomic_DNA"/>
</dbReference>
<gene>
    <name evidence="2" type="ORF">BS50DRAFT_588332</name>
</gene>